<evidence type="ECO:0000256" key="1">
    <source>
        <dbReference type="SAM" id="Phobius"/>
    </source>
</evidence>
<feature type="transmembrane region" description="Helical" evidence="1">
    <location>
        <begin position="199"/>
        <end position="220"/>
    </location>
</feature>
<keyword evidence="3" id="KW-1185">Reference proteome</keyword>
<name>A0A2G1UQU8_9GAMM</name>
<organism evidence="2 3">
    <name type="scientific">Marinobacter profundi</name>
    <dbReference type="NCBI Taxonomy" id="2666256"/>
    <lineage>
        <taxon>Bacteria</taxon>
        <taxon>Pseudomonadati</taxon>
        <taxon>Pseudomonadota</taxon>
        <taxon>Gammaproteobacteria</taxon>
        <taxon>Pseudomonadales</taxon>
        <taxon>Marinobacteraceae</taxon>
        <taxon>Marinobacter</taxon>
    </lineage>
</organism>
<sequence>MNCWEILGIAPTRNRSEIERAYNQQSKFASAEEAVRLDSALQQALSEAGYPAADTPEAQVESARPEISEPAAADQVAPVAEARELSDSEHQVVREVVIQVQALLNDQHRSSEVAIWRAILCEPPADQPAVRNEIGQALEHQLRPLADNGALDAPVAGFLGDWFGWYELRDRLAREQNADQPDQEVAEQIERAQLQMTNFWPAVIGWIAALVILTALFGGFGG</sequence>
<accession>A0A2G1UQU8</accession>
<keyword evidence="1" id="KW-0472">Membrane</keyword>
<proteinExistence type="predicted"/>
<protein>
    <submittedName>
        <fullName evidence="2">Molecular chaperone DnaJ</fullName>
    </submittedName>
</protein>
<dbReference type="Proteomes" id="UP000231409">
    <property type="component" value="Unassembled WGS sequence"/>
</dbReference>
<dbReference type="EMBL" id="NTFH01000003">
    <property type="protein sequence ID" value="PHQ16876.1"/>
    <property type="molecule type" value="Genomic_DNA"/>
</dbReference>
<comment type="caution">
    <text evidence="2">The sequence shown here is derived from an EMBL/GenBank/DDBJ whole genome shotgun (WGS) entry which is preliminary data.</text>
</comment>
<gene>
    <name evidence="2" type="ORF">CLH61_02615</name>
</gene>
<dbReference type="RefSeq" id="WP_099613127.1">
    <property type="nucleotide sequence ID" value="NZ_KZ319367.1"/>
</dbReference>
<reference evidence="2 3" key="1">
    <citation type="submission" date="2017-09" db="EMBL/GenBank/DDBJ databases">
        <title>The draft genome sequences of Marinobacter sp. PWS21.</title>
        <authorList>
            <person name="Cao J."/>
        </authorList>
    </citation>
    <scope>NUCLEOTIDE SEQUENCE [LARGE SCALE GENOMIC DNA]</scope>
    <source>
        <strain evidence="2 3">PWS21</strain>
    </source>
</reference>
<keyword evidence="1" id="KW-1133">Transmembrane helix</keyword>
<evidence type="ECO:0000313" key="3">
    <source>
        <dbReference type="Proteomes" id="UP000231409"/>
    </source>
</evidence>
<keyword evidence="1" id="KW-0812">Transmembrane</keyword>
<evidence type="ECO:0000313" key="2">
    <source>
        <dbReference type="EMBL" id="PHQ16876.1"/>
    </source>
</evidence>
<dbReference type="AlphaFoldDB" id="A0A2G1UQU8"/>